<proteinExistence type="predicted"/>
<dbReference type="AlphaFoldDB" id="A0A645G0S2"/>
<gene>
    <name evidence="1" type="ORF">SDC9_166913</name>
</gene>
<sequence length="100" mass="11313">MNQIEITLYVLPGQRFEFYKSLFRPGAVDTGGQSDQVNRGEHPMGAAGQFAQDCTCMFQVFRLADYFAVDFHHGIGAEHQCIRIFACQRHGFAAGIFRHQ</sequence>
<dbReference type="EMBL" id="VSSQ01067117">
    <property type="protein sequence ID" value="MPN19542.1"/>
    <property type="molecule type" value="Genomic_DNA"/>
</dbReference>
<name>A0A645G0S2_9ZZZZ</name>
<accession>A0A645G0S2</accession>
<organism evidence="1">
    <name type="scientific">bioreactor metagenome</name>
    <dbReference type="NCBI Taxonomy" id="1076179"/>
    <lineage>
        <taxon>unclassified sequences</taxon>
        <taxon>metagenomes</taxon>
        <taxon>ecological metagenomes</taxon>
    </lineage>
</organism>
<comment type="caution">
    <text evidence="1">The sequence shown here is derived from an EMBL/GenBank/DDBJ whole genome shotgun (WGS) entry which is preliminary data.</text>
</comment>
<evidence type="ECO:0000313" key="1">
    <source>
        <dbReference type="EMBL" id="MPN19542.1"/>
    </source>
</evidence>
<protein>
    <submittedName>
        <fullName evidence="1">Uncharacterized protein</fullName>
    </submittedName>
</protein>
<reference evidence="1" key="1">
    <citation type="submission" date="2019-08" db="EMBL/GenBank/DDBJ databases">
        <authorList>
            <person name="Kucharzyk K."/>
            <person name="Murdoch R.W."/>
            <person name="Higgins S."/>
            <person name="Loffler F."/>
        </authorList>
    </citation>
    <scope>NUCLEOTIDE SEQUENCE</scope>
</reference>